<organism evidence="11">
    <name type="scientific">uncultured Caudovirales phage</name>
    <dbReference type="NCBI Taxonomy" id="2100421"/>
    <lineage>
        <taxon>Viruses</taxon>
        <taxon>Duplodnaviria</taxon>
        <taxon>Heunggongvirae</taxon>
        <taxon>Uroviricota</taxon>
        <taxon>Caudoviricetes</taxon>
        <taxon>Peduoviridae</taxon>
        <taxon>Maltschvirus</taxon>
        <taxon>Maltschvirus maltsch</taxon>
    </lineage>
</organism>
<dbReference type="CDD" id="cd00315">
    <property type="entry name" value="Cyt_C5_DNA_methylase"/>
    <property type="match status" value="1"/>
</dbReference>
<dbReference type="GO" id="GO:0099018">
    <property type="term" value="P:symbiont-mediated evasion of host restriction-modification system"/>
    <property type="evidence" value="ECO:0007669"/>
    <property type="project" value="UniProtKB-KW"/>
</dbReference>
<keyword evidence="2" id="KW-1090">Inhibition of host innate immune response by virus</keyword>
<dbReference type="PRINTS" id="PR00105">
    <property type="entry name" value="C5METTRFRASE"/>
</dbReference>
<keyword evidence="1 7" id="KW-0489">Methyltransferase</keyword>
<accession>A0A6J5S309</accession>
<evidence type="ECO:0000256" key="5">
    <source>
        <dbReference type="ARBA" id="ARBA00023280"/>
    </source>
</evidence>
<dbReference type="PANTHER" id="PTHR10629:SF52">
    <property type="entry name" value="DNA (CYTOSINE-5)-METHYLTRANSFERASE 1"/>
    <property type="match status" value="1"/>
</dbReference>
<dbReference type="PROSITE" id="PS51257">
    <property type="entry name" value="PROKAR_LIPOPROTEIN"/>
    <property type="match status" value="1"/>
</dbReference>
<evidence type="ECO:0000256" key="9">
    <source>
        <dbReference type="RuleBase" id="RU000417"/>
    </source>
</evidence>
<sequence length="330" mass="36532">MAKVKPFTVVTTFAGCGGSSLGYKQAGGRVLLAVEWDKGAAEIYRRNHASTDLFHGDIATISVDEVLQRTGLKPGELDIFDGSPPCQGFSTSGQRKMEDARNQLFREYVRLLRGLRPKAFVMENVGGMVMGRMRLIFAEILKELKDSGYRVSARKLNASNYGVPQARQRMIFIGIREDLNIDPTHPVPTHAPISASAALRGLMLDEAEVAHLLDIGNQKGIYQQWEFMKPGQNLTRIGLKNGFNTIRLDPMKPAPTITKSAAYLGFGGLLHWSERRAFTVAELKRLSGFPDDFDFGTEYKNAVERLGNTVPPPLMKAVATHIRLTVLEQA</sequence>
<dbReference type="EMBL" id="LR797329">
    <property type="protein sequence ID" value="CAB4203284.1"/>
    <property type="molecule type" value="Genomic_DNA"/>
</dbReference>
<evidence type="ECO:0000313" key="10">
    <source>
        <dbReference type="EMBL" id="CAB4172959.1"/>
    </source>
</evidence>
<dbReference type="InterPro" id="IPR001525">
    <property type="entry name" value="C5_MeTfrase"/>
</dbReference>
<evidence type="ECO:0000256" key="8">
    <source>
        <dbReference type="RuleBase" id="RU000416"/>
    </source>
</evidence>
<evidence type="ECO:0000256" key="1">
    <source>
        <dbReference type="ARBA" id="ARBA00022603"/>
    </source>
</evidence>
<evidence type="ECO:0000256" key="3">
    <source>
        <dbReference type="ARBA" id="ARBA00022679"/>
    </source>
</evidence>
<evidence type="ECO:0000256" key="6">
    <source>
        <dbReference type="ARBA" id="ARBA00033479"/>
    </source>
</evidence>
<evidence type="ECO:0000256" key="2">
    <source>
        <dbReference type="ARBA" id="ARBA00022632"/>
    </source>
</evidence>
<dbReference type="GO" id="GO:0003677">
    <property type="term" value="F:DNA binding"/>
    <property type="evidence" value="ECO:0007669"/>
    <property type="project" value="TreeGrafter"/>
</dbReference>
<dbReference type="PANTHER" id="PTHR10629">
    <property type="entry name" value="CYTOSINE-SPECIFIC METHYLTRANSFERASE"/>
    <property type="match status" value="1"/>
</dbReference>
<dbReference type="EC" id="2.1.1.37" evidence="9"/>
<gene>
    <name evidence="11" type="ORF">UFOVP1379_19</name>
    <name evidence="10" type="ORF">UFOVP942_18</name>
</gene>
<dbReference type="Gene3D" id="3.40.50.150">
    <property type="entry name" value="Vaccinia Virus protein VP39"/>
    <property type="match status" value="1"/>
</dbReference>
<reference evidence="11" key="1">
    <citation type="submission" date="2020-05" db="EMBL/GenBank/DDBJ databases">
        <authorList>
            <person name="Chiriac C."/>
            <person name="Salcher M."/>
            <person name="Ghai R."/>
            <person name="Kavagutti S V."/>
        </authorList>
    </citation>
    <scope>NUCLEOTIDE SEQUENCE</scope>
</reference>
<evidence type="ECO:0000256" key="7">
    <source>
        <dbReference type="PROSITE-ProRule" id="PRU01016"/>
    </source>
</evidence>
<dbReference type="Gene3D" id="3.90.120.10">
    <property type="entry name" value="DNA Methylase, subunit A, domain 2"/>
    <property type="match status" value="1"/>
</dbReference>
<dbReference type="PROSITE" id="PS51679">
    <property type="entry name" value="SAM_MT_C5"/>
    <property type="match status" value="1"/>
</dbReference>
<dbReference type="GO" id="GO:0044027">
    <property type="term" value="P:negative regulation of gene expression via chromosomal CpG island methylation"/>
    <property type="evidence" value="ECO:0007669"/>
    <property type="project" value="TreeGrafter"/>
</dbReference>
<dbReference type="EMBL" id="LR796888">
    <property type="protein sequence ID" value="CAB4172959.1"/>
    <property type="molecule type" value="Genomic_DNA"/>
</dbReference>
<dbReference type="SUPFAM" id="SSF53335">
    <property type="entry name" value="S-adenosyl-L-methionine-dependent methyltransferases"/>
    <property type="match status" value="1"/>
</dbReference>
<evidence type="ECO:0000256" key="4">
    <source>
        <dbReference type="ARBA" id="ARBA00022691"/>
    </source>
</evidence>
<keyword evidence="4 7" id="KW-0949">S-adenosyl-L-methionine</keyword>
<comment type="similarity">
    <text evidence="7 8">Belongs to the class I-like SAM-binding methyltransferase superfamily. C5-methyltransferase family.</text>
</comment>
<keyword evidence="6" id="KW-1258">Restriction-modification system evasion by virus</keyword>
<keyword evidence="2" id="KW-0945">Host-virus interaction</keyword>
<dbReference type="InterPro" id="IPR029063">
    <property type="entry name" value="SAM-dependent_MTases_sf"/>
</dbReference>
<dbReference type="GO" id="GO:0032259">
    <property type="term" value="P:methylation"/>
    <property type="evidence" value="ECO:0007669"/>
    <property type="project" value="UniProtKB-KW"/>
</dbReference>
<keyword evidence="5" id="KW-0899">Viral immunoevasion</keyword>
<dbReference type="GO" id="GO:0003886">
    <property type="term" value="F:DNA (cytosine-5-)-methyltransferase activity"/>
    <property type="evidence" value="ECO:0007669"/>
    <property type="project" value="UniProtKB-EC"/>
</dbReference>
<dbReference type="NCBIfam" id="TIGR00675">
    <property type="entry name" value="dcm"/>
    <property type="match status" value="1"/>
</dbReference>
<name>A0A6J5S309_9CAUD</name>
<proteinExistence type="inferred from homology"/>
<evidence type="ECO:0000313" key="11">
    <source>
        <dbReference type="EMBL" id="CAB4203284.1"/>
    </source>
</evidence>
<feature type="active site" evidence="7">
    <location>
        <position position="86"/>
    </location>
</feature>
<protein>
    <recommendedName>
        <fullName evidence="9">Cytosine-specific methyltransferase</fullName>
        <ecNumber evidence="9">2.1.1.37</ecNumber>
    </recommendedName>
</protein>
<dbReference type="Pfam" id="PF00145">
    <property type="entry name" value="DNA_methylase"/>
    <property type="match status" value="1"/>
</dbReference>
<keyword evidence="3 7" id="KW-0808">Transferase</keyword>
<dbReference type="PROSITE" id="PS00094">
    <property type="entry name" value="C5_MTASE_1"/>
    <property type="match status" value="1"/>
</dbReference>
<dbReference type="InterPro" id="IPR050390">
    <property type="entry name" value="C5-Methyltransferase"/>
</dbReference>
<dbReference type="GO" id="GO:0052170">
    <property type="term" value="P:symbiont-mediated suppression of host innate immune response"/>
    <property type="evidence" value="ECO:0007669"/>
    <property type="project" value="UniProtKB-KW"/>
</dbReference>
<comment type="catalytic activity">
    <reaction evidence="9">
        <text>a 2'-deoxycytidine in DNA + S-adenosyl-L-methionine = a 5-methyl-2'-deoxycytidine in DNA + S-adenosyl-L-homocysteine + H(+)</text>
        <dbReference type="Rhea" id="RHEA:13681"/>
        <dbReference type="Rhea" id="RHEA-COMP:11369"/>
        <dbReference type="Rhea" id="RHEA-COMP:11370"/>
        <dbReference type="ChEBI" id="CHEBI:15378"/>
        <dbReference type="ChEBI" id="CHEBI:57856"/>
        <dbReference type="ChEBI" id="CHEBI:59789"/>
        <dbReference type="ChEBI" id="CHEBI:85452"/>
        <dbReference type="ChEBI" id="CHEBI:85454"/>
        <dbReference type="EC" id="2.1.1.37"/>
    </reaction>
</comment>
<dbReference type="InterPro" id="IPR018117">
    <property type="entry name" value="C5_DNA_meth_AS"/>
</dbReference>